<protein>
    <submittedName>
        <fullName evidence="1">Uncharacterized protein</fullName>
    </submittedName>
</protein>
<keyword evidence="2" id="KW-1185">Reference proteome</keyword>
<dbReference type="RefSeq" id="WP_136598111.1">
    <property type="nucleotide sequence ID" value="NZ_STGV01000002.1"/>
</dbReference>
<reference evidence="1 2" key="1">
    <citation type="submission" date="2019-04" db="EMBL/GenBank/DDBJ databases">
        <title>Genome sequence of strain shin9-1.</title>
        <authorList>
            <person name="Gao J."/>
            <person name="Sun J."/>
        </authorList>
    </citation>
    <scope>NUCLEOTIDE SEQUENCE [LARGE SCALE GENOMIC DNA]</scope>
    <source>
        <strain evidence="2">shin9-1</strain>
    </source>
</reference>
<dbReference type="EMBL" id="STGV01000002">
    <property type="protein sequence ID" value="THV24019.1"/>
    <property type="molecule type" value="Genomic_DNA"/>
</dbReference>
<organism evidence="1 2">
    <name type="scientific">Peteryoungia ipomoeae</name>
    <dbReference type="NCBI Taxonomy" id="1210932"/>
    <lineage>
        <taxon>Bacteria</taxon>
        <taxon>Pseudomonadati</taxon>
        <taxon>Pseudomonadota</taxon>
        <taxon>Alphaproteobacteria</taxon>
        <taxon>Hyphomicrobiales</taxon>
        <taxon>Rhizobiaceae</taxon>
        <taxon>Peteryoungia</taxon>
    </lineage>
</organism>
<dbReference type="Proteomes" id="UP000308828">
    <property type="component" value="Unassembled WGS sequence"/>
</dbReference>
<proteinExistence type="predicted"/>
<evidence type="ECO:0000313" key="1">
    <source>
        <dbReference type="EMBL" id="THV24019.1"/>
    </source>
</evidence>
<dbReference type="AlphaFoldDB" id="A0A4S8P8B8"/>
<sequence length="412" mass="45147">MDTLTQSVIAQTYWDKGLKYFKAGDDATTAIQNLYFDWRPPFDLNSLAAIIGALYANNYWAANQSEGQRMSVTTLAYDISAAIGINISDATRAAQFAFSRWYGLFVRANTNNSGEIPKAGTLTASPDVLVNGNSPLSPRLIITNWNQATWGPQPNLKNYAYGRAQSLNIGVSITAPTCSMYYTDAGFLPPPSSWNKVFTFDDQNPTSPFVDISGATTLTPQTRAATKDAFGVNFPGSGHYCMITAASSEFFTNAPDAGQGNWNSTTWLQYNGAAGWHNIDVSQTGKATLKFYNQDSTAERFVFEAHCVNMDEGGRVSMAVSGLMPTTEAKIHQKYQVVRAEVEIPANFTGELEVDFGKLPPNAAITFYKYWVVTKGHEHHRAAAVMRQDLRAAVNMEPVLLPMGDFTFVGSM</sequence>
<dbReference type="OrthoDB" id="9790784at2"/>
<gene>
    <name evidence="1" type="ORF">FAA97_08570</name>
</gene>
<evidence type="ECO:0000313" key="2">
    <source>
        <dbReference type="Proteomes" id="UP000308828"/>
    </source>
</evidence>
<name>A0A4S8P8B8_9HYPH</name>
<comment type="caution">
    <text evidence="1">The sequence shown here is derived from an EMBL/GenBank/DDBJ whole genome shotgun (WGS) entry which is preliminary data.</text>
</comment>
<accession>A0A4S8P8B8</accession>